<dbReference type="PANTHER" id="PTHR31591">
    <property type="entry name" value="UPF0613 PROTEIN PB24D3.06C"/>
    <property type="match status" value="1"/>
</dbReference>
<dbReference type="InterPro" id="IPR029058">
    <property type="entry name" value="AB_hydrolase_fold"/>
</dbReference>
<evidence type="ECO:0000313" key="1">
    <source>
        <dbReference type="EMBL" id="SNX84628.1"/>
    </source>
</evidence>
<evidence type="ECO:0000313" key="2">
    <source>
        <dbReference type="Proteomes" id="UP001294444"/>
    </source>
</evidence>
<reference evidence="1" key="1">
    <citation type="submission" date="2023-10" db="EMBL/GenBank/DDBJ databases">
        <authorList>
            <person name="Guldener U."/>
        </authorList>
    </citation>
    <scope>NUCLEOTIDE SEQUENCE</scope>
    <source>
        <strain evidence="1">Mp4</strain>
    </source>
</reference>
<evidence type="ECO:0008006" key="3">
    <source>
        <dbReference type="Google" id="ProtNLM"/>
    </source>
</evidence>
<dbReference type="SUPFAM" id="SSF53474">
    <property type="entry name" value="alpha/beta-Hydrolases"/>
    <property type="match status" value="1"/>
</dbReference>
<comment type="caution">
    <text evidence="1">The sequence shown here is derived from an EMBL/GenBank/DDBJ whole genome shotgun (WGS) entry which is preliminary data.</text>
</comment>
<dbReference type="EMBL" id="OAPG01000007">
    <property type="protein sequence ID" value="SNX84628.1"/>
    <property type="molecule type" value="Genomic_DNA"/>
</dbReference>
<dbReference type="AlphaFoldDB" id="A0AAJ5C5J4"/>
<dbReference type="Gene3D" id="3.40.50.1820">
    <property type="entry name" value="alpha/beta hydrolase"/>
    <property type="match status" value="1"/>
</dbReference>
<protein>
    <recommendedName>
        <fullName evidence="3">DUF1749-domain-containing protein</fullName>
    </recommendedName>
</protein>
<gene>
    <name evidence="1" type="ORF">MEPE_03337</name>
</gene>
<dbReference type="Proteomes" id="UP001294444">
    <property type="component" value="Unassembled WGS sequence"/>
</dbReference>
<name>A0AAJ5C5J4_9BASI</name>
<dbReference type="InterPro" id="IPR013744">
    <property type="entry name" value="SidJ"/>
</dbReference>
<dbReference type="Pfam" id="PF08538">
    <property type="entry name" value="DUF1749"/>
    <property type="match status" value="1"/>
</dbReference>
<dbReference type="PANTHER" id="PTHR31591:SF1">
    <property type="entry name" value="UPF0613 PROTEIN PB24D3.06C"/>
    <property type="match status" value="1"/>
</dbReference>
<accession>A0AAJ5C5J4</accession>
<keyword evidence="2" id="KW-1185">Reference proteome</keyword>
<organism evidence="1 2">
    <name type="scientific">Melanopsichium pennsylvanicum</name>
    <dbReference type="NCBI Taxonomy" id="63383"/>
    <lineage>
        <taxon>Eukaryota</taxon>
        <taxon>Fungi</taxon>
        <taxon>Dikarya</taxon>
        <taxon>Basidiomycota</taxon>
        <taxon>Ustilaginomycotina</taxon>
        <taxon>Ustilaginomycetes</taxon>
        <taxon>Ustilaginales</taxon>
        <taxon>Ustilaginaceae</taxon>
        <taxon>Melanopsichium</taxon>
    </lineage>
</organism>
<proteinExistence type="predicted"/>
<sequence length="350" mass="38465">MNDSASFPVPLKGSLQLYQQHPLPLPYFDTDPDLPNTLVFIPGLTNTIGCLPYLPRIAESIRKHGYSLVQPQMSCNLGGYGQSTLEGDAQEIAKCISHLRSLPSKLDGRIVLMGHSTGCQDVITYLLSHDRATNKQTRLDGAILQAPASDREYYEMERNKASPQQRAKMDRELQHAIKLVEEGQGATLMPRSDPETIHMPTKTWDADQGFQSGDTEQGNASAVFSPAMTAYRTWALKAKQGHDDLFSSDLTDDEITNHQPGAHTIARAITNLGAGSDPSKPTRMLALIGEKDEYVPQGVAIILQQRWNQLLGHTGAFQAILLKDANHQAESSTATDHLLEIIHHLIASIT</sequence>